<dbReference type="AlphaFoldDB" id="A0A3L7AG12"/>
<dbReference type="RefSeq" id="WP_121689556.1">
    <property type="nucleotide sequence ID" value="NZ_RCUY01000015.1"/>
</dbReference>
<keyword evidence="2 8" id="KW-0813">Transport</keyword>
<dbReference type="PANTHER" id="PTHR43357:SF4">
    <property type="entry name" value="INNER MEMBRANE ABC TRANSPORTER PERMEASE PROTEIN YDCV"/>
    <property type="match status" value="1"/>
</dbReference>
<evidence type="ECO:0000256" key="1">
    <source>
        <dbReference type="ARBA" id="ARBA00004429"/>
    </source>
</evidence>
<feature type="transmembrane region" description="Helical" evidence="8">
    <location>
        <begin position="14"/>
        <end position="35"/>
    </location>
</feature>
<dbReference type="SUPFAM" id="SSF161098">
    <property type="entry name" value="MetI-like"/>
    <property type="match status" value="1"/>
</dbReference>
<protein>
    <submittedName>
        <fullName evidence="10">ABC transporter permease subunit</fullName>
    </submittedName>
</protein>
<evidence type="ECO:0000259" key="9">
    <source>
        <dbReference type="PROSITE" id="PS50928"/>
    </source>
</evidence>
<dbReference type="GO" id="GO:0005886">
    <property type="term" value="C:plasma membrane"/>
    <property type="evidence" value="ECO:0007669"/>
    <property type="project" value="UniProtKB-SubCell"/>
</dbReference>
<comment type="caution">
    <text evidence="10">The sequence shown here is derived from an EMBL/GenBank/DDBJ whole genome shotgun (WGS) entry which is preliminary data.</text>
</comment>
<dbReference type="Gene3D" id="1.10.3720.10">
    <property type="entry name" value="MetI-like"/>
    <property type="match status" value="1"/>
</dbReference>
<evidence type="ECO:0000256" key="6">
    <source>
        <dbReference type="ARBA" id="ARBA00022989"/>
    </source>
</evidence>
<dbReference type="Pfam" id="PF00528">
    <property type="entry name" value="BPD_transp_1"/>
    <property type="match status" value="1"/>
</dbReference>
<evidence type="ECO:0000313" key="10">
    <source>
        <dbReference type="EMBL" id="RLP79396.1"/>
    </source>
</evidence>
<dbReference type="InterPro" id="IPR000515">
    <property type="entry name" value="MetI-like"/>
</dbReference>
<name>A0A3L7AG12_9MICO</name>
<keyword evidence="11" id="KW-1185">Reference proteome</keyword>
<comment type="similarity">
    <text evidence="8">Belongs to the binding-protein-dependent transport system permease family.</text>
</comment>
<accession>A0A3L7AG12</accession>
<keyword evidence="3" id="KW-1003">Cell membrane</keyword>
<evidence type="ECO:0000256" key="8">
    <source>
        <dbReference type="RuleBase" id="RU363032"/>
    </source>
</evidence>
<feature type="transmembrane region" description="Helical" evidence="8">
    <location>
        <begin position="198"/>
        <end position="220"/>
    </location>
</feature>
<feature type="transmembrane region" description="Helical" evidence="8">
    <location>
        <begin position="141"/>
        <end position="160"/>
    </location>
</feature>
<dbReference type="InterPro" id="IPR035906">
    <property type="entry name" value="MetI-like_sf"/>
</dbReference>
<evidence type="ECO:0000256" key="2">
    <source>
        <dbReference type="ARBA" id="ARBA00022448"/>
    </source>
</evidence>
<dbReference type="EMBL" id="RCUY01000015">
    <property type="protein sequence ID" value="RLP79396.1"/>
    <property type="molecule type" value="Genomic_DNA"/>
</dbReference>
<proteinExistence type="inferred from homology"/>
<dbReference type="CDD" id="cd06261">
    <property type="entry name" value="TM_PBP2"/>
    <property type="match status" value="1"/>
</dbReference>
<feature type="transmembrane region" description="Helical" evidence="8">
    <location>
        <begin position="75"/>
        <end position="94"/>
    </location>
</feature>
<dbReference type="PANTHER" id="PTHR43357">
    <property type="entry name" value="INNER MEMBRANE ABC TRANSPORTER PERMEASE PROTEIN YDCV"/>
    <property type="match status" value="1"/>
</dbReference>
<keyword evidence="7 8" id="KW-0472">Membrane</keyword>
<evidence type="ECO:0000313" key="11">
    <source>
        <dbReference type="Proteomes" id="UP000269438"/>
    </source>
</evidence>
<keyword evidence="6 8" id="KW-1133">Transmembrane helix</keyword>
<evidence type="ECO:0000256" key="4">
    <source>
        <dbReference type="ARBA" id="ARBA00022519"/>
    </source>
</evidence>
<dbReference type="Proteomes" id="UP000269438">
    <property type="component" value="Unassembled WGS sequence"/>
</dbReference>
<dbReference type="OrthoDB" id="5622164at2"/>
<feature type="domain" description="ABC transmembrane type-1" evidence="9">
    <location>
        <begin position="71"/>
        <end position="258"/>
    </location>
</feature>
<comment type="subcellular location">
    <subcellularLocation>
        <location evidence="1">Cell inner membrane</location>
        <topology evidence="1">Multi-pass membrane protein</topology>
    </subcellularLocation>
    <subcellularLocation>
        <location evidence="8">Cell membrane</location>
        <topology evidence="8">Multi-pass membrane protein</topology>
    </subcellularLocation>
</comment>
<reference evidence="10 11" key="1">
    <citation type="submission" date="2018-10" db="EMBL/GenBank/DDBJ databases">
        <authorList>
            <person name="Li J."/>
        </authorList>
    </citation>
    <scope>NUCLEOTIDE SEQUENCE [LARGE SCALE GENOMIC DNA]</scope>
    <source>
        <strain evidence="10 11">JCM 11654</strain>
    </source>
</reference>
<feature type="transmembrane region" description="Helical" evidence="8">
    <location>
        <begin position="240"/>
        <end position="266"/>
    </location>
</feature>
<feature type="transmembrane region" description="Helical" evidence="8">
    <location>
        <begin position="106"/>
        <end position="129"/>
    </location>
</feature>
<evidence type="ECO:0000256" key="5">
    <source>
        <dbReference type="ARBA" id="ARBA00022692"/>
    </source>
</evidence>
<dbReference type="GO" id="GO:0055085">
    <property type="term" value="P:transmembrane transport"/>
    <property type="evidence" value="ECO:0007669"/>
    <property type="project" value="InterPro"/>
</dbReference>
<keyword evidence="4" id="KW-0997">Cell inner membrane</keyword>
<evidence type="ECO:0000256" key="3">
    <source>
        <dbReference type="ARBA" id="ARBA00022475"/>
    </source>
</evidence>
<organism evidence="10 11">
    <name type="scientific">Mycetocola lacteus</name>
    <dbReference type="NCBI Taxonomy" id="76637"/>
    <lineage>
        <taxon>Bacteria</taxon>
        <taxon>Bacillati</taxon>
        <taxon>Actinomycetota</taxon>
        <taxon>Actinomycetes</taxon>
        <taxon>Micrococcales</taxon>
        <taxon>Microbacteriaceae</taxon>
        <taxon>Mycetocola</taxon>
    </lineage>
</organism>
<keyword evidence="5 8" id="KW-0812">Transmembrane</keyword>
<sequence>MSAKVRHPLAPARATRIIILAVIGALFAVPIASMVEFTLRDPKTGGHTLDNWAGLFAPDAASTYEVVWTGIGNSLLLSAFAVAVVLLILVPTMVYVEVEFPRLSRVLEFICLIPLSLPAIVLVVGYVPVYQFIGRIVGTDVWSLGFAYGIIVLPFAHRAIKSNLDAIGIRVLSEAGRTLGDSWFGFLRRVAVPNLRSGISAAVLITVAVVFGEFTLASLLNRTNLQTALNIINWQNPFVSVAISLVSLIAVFLLLLAVSGLGRVGVRRARRRSSSKVVY</sequence>
<evidence type="ECO:0000256" key="7">
    <source>
        <dbReference type="ARBA" id="ARBA00023136"/>
    </source>
</evidence>
<dbReference type="PROSITE" id="PS50928">
    <property type="entry name" value="ABC_TM1"/>
    <property type="match status" value="1"/>
</dbReference>
<gene>
    <name evidence="10" type="ORF">D9V34_16590</name>
</gene>